<proteinExistence type="predicted"/>
<name>A0ABU1TLA5_9FLAO</name>
<keyword evidence="2" id="KW-1185">Reference proteome</keyword>
<dbReference type="Proteomes" id="UP001255185">
    <property type="component" value="Unassembled WGS sequence"/>
</dbReference>
<comment type="caution">
    <text evidence="1">The sequence shown here is derived from an EMBL/GenBank/DDBJ whole genome shotgun (WGS) entry which is preliminary data.</text>
</comment>
<sequence>MKKYMIIGAMLITGITFAQGEPKHEVVGDIVKSTYYHENGQISQEGFYKNGKVHGQWTSFDKNGKKTAIANYSEGIKTGKWIFWTDKNLSEVDYSDSRVASVKNWKEDAVVNRN</sequence>
<dbReference type="EMBL" id="JAVDVI010000002">
    <property type="protein sequence ID" value="MDR6966744.1"/>
    <property type="molecule type" value="Genomic_DNA"/>
</dbReference>
<dbReference type="Gene3D" id="2.20.110.10">
    <property type="entry name" value="Histone H3 K4-specific methyltransferase SET7/9 N-terminal domain"/>
    <property type="match status" value="1"/>
</dbReference>
<evidence type="ECO:0000313" key="1">
    <source>
        <dbReference type="EMBL" id="MDR6966744.1"/>
    </source>
</evidence>
<reference evidence="1 2" key="1">
    <citation type="submission" date="2023-07" db="EMBL/GenBank/DDBJ databases">
        <title>Sorghum-associated microbial communities from plants grown in Nebraska, USA.</title>
        <authorList>
            <person name="Schachtman D."/>
        </authorList>
    </citation>
    <scope>NUCLEOTIDE SEQUENCE [LARGE SCALE GENOMIC DNA]</scope>
    <source>
        <strain evidence="1 2">3773</strain>
    </source>
</reference>
<protein>
    <submittedName>
        <fullName evidence="1">Antitoxin component YwqK of YwqJK toxin-antitoxin module</fullName>
    </submittedName>
</protein>
<accession>A0ABU1TLA5</accession>
<dbReference type="SUPFAM" id="SSF82185">
    <property type="entry name" value="Histone H3 K4-specific methyltransferase SET7/9 N-terminal domain"/>
    <property type="match status" value="1"/>
</dbReference>
<dbReference type="InterPro" id="IPR011652">
    <property type="entry name" value="MORN_2"/>
</dbReference>
<dbReference type="Pfam" id="PF07661">
    <property type="entry name" value="MORN_2"/>
    <property type="match status" value="2"/>
</dbReference>
<dbReference type="RefSeq" id="WP_310024492.1">
    <property type="nucleotide sequence ID" value="NZ_JAVDVI010000002.1"/>
</dbReference>
<organism evidence="1 2">
    <name type="scientific">Flavobacterium arsenatis</name>
    <dbReference type="NCBI Taxonomy" id="1484332"/>
    <lineage>
        <taxon>Bacteria</taxon>
        <taxon>Pseudomonadati</taxon>
        <taxon>Bacteroidota</taxon>
        <taxon>Flavobacteriia</taxon>
        <taxon>Flavobacteriales</taxon>
        <taxon>Flavobacteriaceae</taxon>
        <taxon>Flavobacterium</taxon>
    </lineage>
</organism>
<evidence type="ECO:0000313" key="2">
    <source>
        <dbReference type="Proteomes" id="UP001255185"/>
    </source>
</evidence>
<gene>
    <name evidence="1" type="ORF">J2X31_000742</name>
</gene>